<dbReference type="AlphaFoldDB" id="A0A074XMT1"/>
<proteinExistence type="predicted"/>
<name>A0A074XMT1_AURPU</name>
<reference evidence="1 2" key="1">
    <citation type="journal article" date="2014" name="BMC Genomics">
        <title>Genome sequencing of four Aureobasidium pullulans varieties: biotechnological potential, stress tolerance, and description of new species.</title>
        <authorList>
            <person name="Gostin Ar C."/>
            <person name="Ohm R.A."/>
            <person name="Kogej T."/>
            <person name="Sonjak S."/>
            <person name="Turk M."/>
            <person name="Zajc J."/>
            <person name="Zalar P."/>
            <person name="Grube M."/>
            <person name="Sun H."/>
            <person name="Han J."/>
            <person name="Sharma A."/>
            <person name="Chiniquy J."/>
            <person name="Ngan C.Y."/>
            <person name="Lipzen A."/>
            <person name="Barry K."/>
            <person name="Grigoriev I.V."/>
            <person name="Gunde-Cimerman N."/>
        </authorList>
    </citation>
    <scope>NUCLEOTIDE SEQUENCE [LARGE SCALE GENOMIC DNA]</scope>
    <source>
        <strain evidence="1 2">EXF-150</strain>
    </source>
</reference>
<evidence type="ECO:0000313" key="2">
    <source>
        <dbReference type="Proteomes" id="UP000030706"/>
    </source>
</evidence>
<accession>A0A074XMT1</accession>
<sequence>MLISQSSRLRIFVSYPSVPAIPPTCTPWPSSSRLQTSRLPLSVFFLHVLSCPTISLSPCLAMPCNLFIANRSCNFLNGIPLSDGVVDIDKGSHIPLCSFGTSAC</sequence>
<dbReference type="Proteomes" id="UP000030706">
    <property type="component" value="Unassembled WGS sequence"/>
</dbReference>
<gene>
    <name evidence="1" type="ORF">M438DRAFT_157542</name>
</gene>
<dbReference type="RefSeq" id="XP_029762990.1">
    <property type="nucleotide sequence ID" value="XM_029899019.1"/>
</dbReference>
<dbReference type="HOGENOM" id="CLU_2249583_0_0_1"/>
<dbReference type="GeneID" id="40741325"/>
<dbReference type="EMBL" id="KL584977">
    <property type="protein sequence ID" value="KEQ86803.1"/>
    <property type="molecule type" value="Genomic_DNA"/>
</dbReference>
<protein>
    <submittedName>
        <fullName evidence="1">Uncharacterized protein</fullName>
    </submittedName>
</protein>
<organism evidence="1 2">
    <name type="scientific">Aureobasidium pullulans EXF-150</name>
    <dbReference type="NCBI Taxonomy" id="1043002"/>
    <lineage>
        <taxon>Eukaryota</taxon>
        <taxon>Fungi</taxon>
        <taxon>Dikarya</taxon>
        <taxon>Ascomycota</taxon>
        <taxon>Pezizomycotina</taxon>
        <taxon>Dothideomycetes</taxon>
        <taxon>Dothideomycetidae</taxon>
        <taxon>Dothideales</taxon>
        <taxon>Saccotheciaceae</taxon>
        <taxon>Aureobasidium</taxon>
    </lineage>
</organism>
<evidence type="ECO:0000313" key="1">
    <source>
        <dbReference type="EMBL" id="KEQ86803.1"/>
    </source>
</evidence>
<keyword evidence="2" id="KW-1185">Reference proteome</keyword>